<dbReference type="Proteomes" id="UP000189661">
    <property type="component" value="Chromosome"/>
</dbReference>
<dbReference type="RefSeq" id="WP_078080541.1">
    <property type="nucleotide sequence ID" value="NZ_CP019401.1"/>
</dbReference>
<organism evidence="1 2">
    <name type="scientific">Planococcus faecalis</name>
    <dbReference type="NCBI Taxonomy" id="1598147"/>
    <lineage>
        <taxon>Bacteria</taxon>
        <taxon>Bacillati</taxon>
        <taxon>Bacillota</taxon>
        <taxon>Bacilli</taxon>
        <taxon>Bacillales</taxon>
        <taxon>Caryophanaceae</taxon>
        <taxon>Planococcus</taxon>
    </lineage>
</organism>
<accession>A0ABM6IT20</accession>
<protein>
    <submittedName>
        <fullName evidence="1">Uncharacterized protein</fullName>
    </submittedName>
</protein>
<evidence type="ECO:0000313" key="1">
    <source>
        <dbReference type="EMBL" id="AQU79727.1"/>
    </source>
</evidence>
<sequence>MKDKTLVIWMENGTTCFFERVKILKESANSITFEYFGVSTQTKREATFCKHKIAGYAIEI</sequence>
<gene>
    <name evidence="1" type="ORF">AJGP001_10830</name>
</gene>
<dbReference type="EMBL" id="CP019401">
    <property type="protein sequence ID" value="AQU79727.1"/>
    <property type="molecule type" value="Genomic_DNA"/>
</dbReference>
<reference evidence="1 2" key="1">
    <citation type="submission" date="2017-01" db="EMBL/GenBank/DDBJ databases">
        <title>Planococcus faecalis genome complete sequence.</title>
        <authorList>
            <person name="Lee P.C."/>
        </authorList>
    </citation>
    <scope>NUCLEOTIDE SEQUENCE [LARGE SCALE GENOMIC DNA]</scope>
    <source>
        <strain evidence="1 2">AJ003</strain>
    </source>
</reference>
<proteinExistence type="predicted"/>
<name>A0ABM6IT20_9BACL</name>
<evidence type="ECO:0000313" key="2">
    <source>
        <dbReference type="Proteomes" id="UP000189661"/>
    </source>
</evidence>
<keyword evidence="2" id="KW-1185">Reference proteome</keyword>